<evidence type="ECO:0000259" key="4">
    <source>
        <dbReference type="Pfam" id="PF12248"/>
    </source>
</evidence>
<dbReference type="Pfam" id="PF12248">
    <property type="entry name" value="Methyltransf_FA"/>
    <property type="match status" value="1"/>
</dbReference>
<evidence type="ECO:0008006" key="7">
    <source>
        <dbReference type="Google" id="ProtNLM"/>
    </source>
</evidence>
<feature type="domain" description="Neurotransmitter-gated ion-channel ligand-binding" evidence="3">
    <location>
        <begin position="221"/>
        <end position="406"/>
    </location>
</feature>
<keyword evidence="6" id="KW-1185">Reference proteome</keyword>
<name>A0A6G0TQ02_APHGL</name>
<dbReference type="SUPFAM" id="SSF63712">
    <property type="entry name" value="Nicotinic receptor ligand binding domain-like"/>
    <property type="match status" value="1"/>
</dbReference>
<dbReference type="Pfam" id="PF02931">
    <property type="entry name" value="Neur_chan_LBD"/>
    <property type="match status" value="1"/>
</dbReference>
<dbReference type="GO" id="GO:0005230">
    <property type="term" value="F:extracellular ligand-gated monoatomic ion channel activity"/>
    <property type="evidence" value="ECO:0007669"/>
    <property type="project" value="InterPro"/>
</dbReference>
<gene>
    <name evidence="5" type="ORF">AGLY_007277</name>
</gene>
<dbReference type="CDD" id="cd18989">
    <property type="entry name" value="LGIC_ECD_cation"/>
    <property type="match status" value="1"/>
</dbReference>
<evidence type="ECO:0000256" key="2">
    <source>
        <dbReference type="SAM" id="SignalP"/>
    </source>
</evidence>
<dbReference type="Proteomes" id="UP000475862">
    <property type="component" value="Unassembled WGS sequence"/>
</dbReference>
<dbReference type="InterPro" id="IPR022041">
    <property type="entry name" value="Methyltransf_FA"/>
</dbReference>
<keyword evidence="1" id="KW-0812">Transmembrane</keyword>
<dbReference type="Gene3D" id="2.70.170.10">
    <property type="entry name" value="Neurotransmitter-gated ion-channel ligand-binding domain"/>
    <property type="match status" value="1"/>
</dbReference>
<feature type="signal peptide" evidence="2">
    <location>
        <begin position="1"/>
        <end position="24"/>
    </location>
</feature>
<keyword evidence="2" id="KW-0732">Signal</keyword>
<evidence type="ECO:0000256" key="1">
    <source>
        <dbReference type="SAM" id="Phobius"/>
    </source>
</evidence>
<keyword evidence="1" id="KW-0472">Membrane</keyword>
<feature type="transmembrane region" description="Helical" evidence="1">
    <location>
        <begin position="582"/>
        <end position="602"/>
    </location>
</feature>
<comment type="caution">
    <text evidence="5">The sequence shown here is derived from an EMBL/GenBank/DDBJ whole genome shotgun (WGS) entry which is preliminary data.</text>
</comment>
<dbReference type="PANTHER" id="PTHR36695:SF12">
    <property type="entry name" value="AGAP008648-PA"/>
    <property type="match status" value="1"/>
</dbReference>
<feature type="transmembrane region" description="Helical" evidence="1">
    <location>
        <begin position="459"/>
        <end position="477"/>
    </location>
</feature>
<dbReference type="EMBL" id="VYZN01000023">
    <property type="protein sequence ID" value="KAE9536488.1"/>
    <property type="molecule type" value="Genomic_DNA"/>
</dbReference>
<dbReference type="PANTHER" id="PTHR36695">
    <property type="entry name" value="AGAP008648-PA"/>
    <property type="match status" value="1"/>
</dbReference>
<dbReference type="InterPro" id="IPR038050">
    <property type="entry name" value="Neuro_actylchol_rec"/>
</dbReference>
<dbReference type="InterPro" id="IPR036734">
    <property type="entry name" value="Neur_chan_lig-bd_sf"/>
</dbReference>
<evidence type="ECO:0000313" key="6">
    <source>
        <dbReference type="Proteomes" id="UP000475862"/>
    </source>
</evidence>
<protein>
    <recommendedName>
        <fullName evidence="7">Neurotransmitter-gated ion-channel ligand-binding domain-containing protein</fullName>
    </recommendedName>
</protein>
<feature type="domain" description="Farnesoic acid O-methyl transferase" evidence="4">
    <location>
        <begin position="43"/>
        <end position="175"/>
    </location>
</feature>
<accession>A0A6G0TQ02</accession>
<dbReference type="OrthoDB" id="6598923at2759"/>
<feature type="transmembrane region" description="Helical" evidence="1">
    <location>
        <begin position="497"/>
        <end position="514"/>
    </location>
</feature>
<dbReference type="GO" id="GO:0016020">
    <property type="term" value="C:membrane"/>
    <property type="evidence" value="ECO:0007669"/>
    <property type="project" value="InterPro"/>
</dbReference>
<reference evidence="5 6" key="1">
    <citation type="submission" date="2019-08" db="EMBL/GenBank/DDBJ databases">
        <title>The genome of the soybean aphid Biotype 1, its phylome, world population structure and adaptation to the North American continent.</title>
        <authorList>
            <person name="Giordano R."/>
            <person name="Donthu R.K."/>
            <person name="Hernandez A.G."/>
            <person name="Wright C.L."/>
            <person name="Zimin A.V."/>
        </authorList>
    </citation>
    <scope>NUCLEOTIDE SEQUENCE [LARGE SCALE GENOMIC DNA]</scope>
    <source>
        <tissue evidence="5">Whole aphids</tissue>
    </source>
</reference>
<sequence>MFQILTFLLALSASSLGLLQNINGEQCTTIFTVGYGYKNWYNATEYLPANAFVTGVAMFKFYVQGASDAHIMLARQPYLFGYEIVIGGGSNSFCDIRKFNRNLTSMVTVATGKILNRFIPVGFWIRASQQSGLIEVGKYGENLPFIFWTDPEPIPVKYYSFSSWGTAVCQWMFKCIPDPLAMTSKTMTNTTERTDYTKRFFTYMEQLRRDVLRRRGSYASDPTTNPQKVLNVVITNNFQFIHLVCTIYDDVMTSTLTLQGISTFEWTDNSINWNPQNYKNISKLHLSNFELWQPELVLHNAIDPAMSMYSESKISVDNNGLVMWRPKFNFKTKCDIDLTMWPWDKHKCNLLLSTWSHKVSNVFYELKDSQKSECLQVSHSDWKLDRVTSFYVEEKTPWDDIMAAISSSEDDPPQTSLQLVVEISRNTKIFDKLFYVPLILISCVWLSSFGVMPNSSSKITTICVSITLSTLIIVYMTKYVPVFSKVSPDLMLGYLKLILLISIDAFISALLITVHNRKSTSGHPPFALTRFLTTPVVTKLLMLPKLDSTRNLVNDQLDHRLTKTSETITTLWDIVIVAFERIIFIIFLASTMAILLSIKFSITALF</sequence>
<evidence type="ECO:0000259" key="3">
    <source>
        <dbReference type="Pfam" id="PF02931"/>
    </source>
</evidence>
<dbReference type="Gene3D" id="1.20.58.390">
    <property type="entry name" value="Neurotransmitter-gated ion-channel transmembrane domain"/>
    <property type="match status" value="1"/>
</dbReference>
<evidence type="ECO:0000313" key="5">
    <source>
        <dbReference type="EMBL" id="KAE9536488.1"/>
    </source>
</evidence>
<organism evidence="5 6">
    <name type="scientific">Aphis glycines</name>
    <name type="common">Soybean aphid</name>
    <dbReference type="NCBI Taxonomy" id="307491"/>
    <lineage>
        <taxon>Eukaryota</taxon>
        <taxon>Metazoa</taxon>
        <taxon>Ecdysozoa</taxon>
        <taxon>Arthropoda</taxon>
        <taxon>Hexapoda</taxon>
        <taxon>Insecta</taxon>
        <taxon>Pterygota</taxon>
        <taxon>Neoptera</taxon>
        <taxon>Paraneoptera</taxon>
        <taxon>Hemiptera</taxon>
        <taxon>Sternorrhyncha</taxon>
        <taxon>Aphidomorpha</taxon>
        <taxon>Aphidoidea</taxon>
        <taxon>Aphididae</taxon>
        <taxon>Aphidini</taxon>
        <taxon>Aphis</taxon>
        <taxon>Aphis</taxon>
    </lineage>
</organism>
<feature type="chain" id="PRO_5026225558" description="Neurotransmitter-gated ion-channel ligand-binding domain-containing protein" evidence="2">
    <location>
        <begin position="25"/>
        <end position="606"/>
    </location>
</feature>
<keyword evidence="1" id="KW-1133">Transmembrane helix</keyword>
<dbReference type="AlphaFoldDB" id="A0A6G0TQ02"/>
<feature type="transmembrane region" description="Helical" evidence="1">
    <location>
        <begin position="433"/>
        <end position="452"/>
    </location>
</feature>
<dbReference type="InterPro" id="IPR006202">
    <property type="entry name" value="Neur_chan_lig-bd"/>
</dbReference>
<proteinExistence type="predicted"/>